<dbReference type="AlphaFoldDB" id="A0A368F456"/>
<comment type="caution">
    <text evidence="1">The sequence shown here is derived from an EMBL/GenBank/DDBJ whole genome shotgun (WGS) entry which is preliminary data.</text>
</comment>
<reference evidence="1 2" key="1">
    <citation type="submission" date="2014-10" db="EMBL/GenBank/DDBJ databases">
        <title>Draft genome of the hookworm Ancylostoma caninum.</title>
        <authorList>
            <person name="Mitreva M."/>
        </authorList>
    </citation>
    <scope>NUCLEOTIDE SEQUENCE [LARGE SCALE GENOMIC DNA]</scope>
    <source>
        <strain evidence="1 2">Baltimore</strain>
    </source>
</reference>
<proteinExistence type="predicted"/>
<dbReference type="InterPro" id="IPR007669">
    <property type="entry name" value="Chst-1-like"/>
</dbReference>
<dbReference type="Proteomes" id="UP000252519">
    <property type="component" value="Unassembled WGS sequence"/>
</dbReference>
<organism evidence="1 2">
    <name type="scientific">Ancylostoma caninum</name>
    <name type="common">Dog hookworm</name>
    <dbReference type="NCBI Taxonomy" id="29170"/>
    <lineage>
        <taxon>Eukaryota</taxon>
        <taxon>Metazoa</taxon>
        <taxon>Ecdysozoa</taxon>
        <taxon>Nematoda</taxon>
        <taxon>Chromadorea</taxon>
        <taxon>Rhabditida</taxon>
        <taxon>Rhabditina</taxon>
        <taxon>Rhabditomorpha</taxon>
        <taxon>Strongyloidea</taxon>
        <taxon>Ancylostomatidae</taxon>
        <taxon>Ancylostomatinae</taxon>
        <taxon>Ancylostoma</taxon>
    </lineage>
</organism>
<name>A0A368F456_ANCCA</name>
<dbReference type="EMBL" id="JOJR01007373">
    <property type="protein sequence ID" value="RCN26418.1"/>
    <property type="molecule type" value="Genomic_DNA"/>
</dbReference>
<dbReference type="GO" id="GO:0050650">
    <property type="term" value="P:chondroitin sulfate proteoglycan biosynthetic process"/>
    <property type="evidence" value="ECO:0007669"/>
    <property type="project" value="InterPro"/>
</dbReference>
<protein>
    <submittedName>
        <fullName evidence="1">Uncharacterized protein</fullName>
    </submittedName>
</protein>
<dbReference type="PANTHER" id="PTHR22900">
    <property type="entry name" value="PROTEIN CBG14245-RELATED"/>
    <property type="match status" value="1"/>
</dbReference>
<sequence length="78" mass="8859">MATDFDTLFEKAGVPSHEREAVRSELLKGSTHHTTRGSKAALYVRDLLLSNEDVLATLIEIYYHDFIEFDFPFPALSN</sequence>
<gene>
    <name evidence="1" type="ORF">ANCCAN_27856</name>
</gene>
<dbReference type="OrthoDB" id="408912at2759"/>
<keyword evidence="2" id="KW-1185">Reference proteome</keyword>
<evidence type="ECO:0000313" key="2">
    <source>
        <dbReference type="Proteomes" id="UP000252519"/>
    </source>
</evidence>
<dbReference type="GO" id="GO:0047756">
    <property type="term" value="F:chondroitin 4-sulfotransferase activity"/>
    <property type="evidence" value="ECO:0007669"/>
    <property type="project" value="InterPro"/>
</dbReference>
<accession>A0A368F456</accession>
<dbReference type="PANTHER" id="PTHR22900:SF5">
    <property type="entry name" value="PROTEIN CBG14245"/>
    <property type="match status" value="1"/>
</dbReference>
<dbReference type="GO" id="GO:1902884">
    <property type="term" value="P:positive regulation of response to oxidative stress"/>
    <property type="evidence" value="ECO:0007669"/>
    <property type="project" value="InterPro"/>
</dbReference>
<evidence type="ECO:0000313" key="1">
    <source>
        <dbReference type="EMBL" id="RCN26418.1"/>
    </source>
</evidence>